<proteinExistence type="predicted"/>
<evidence type="ECO:0000313" key="2">
    <source>
        <dbReference type="Proteomes" id="UP000178114"/>
    </source>
</evidence>
<protein>
    <submittedName>
        <fullName evidence="1">Uncharacterized protein</fullName>
    </submittedName>
</protein>
<name>A0A1F5X1M6_9BACT</name>
<dbReference type="Proteomes" id="UP000178114">
    <property type="component" value="Unassembled WGS sequence"/>
</dbReference>
<comment type="caution">
    <text evidence="1">The sequence shown here is derived from an EMBL/GenBank/DDBJ whole genome shotgun (WGS) entry which is preliminary data.</text>
</comment>
<dbReference type="AlphaFoldDB" id="A0A1F5X1M6"/>
<accession>A0A1F5X1M6</accession>
<organism evidence="1 2">
    <name type="scientific">Candidatus Giovannonibacteria bacterium RIFCSPLOWO2_01_FULL_45_34</name>
    <dbReference type="NCBI Taxonomy" id="1798351"/>
    <lineage>
        <taxon>Bacteria</taxon>
        <taxon>Candidatus Giovannoniibacteriota</taxon>
    </lineage>
</organism>
<evidence type="ECO:0000313" key="1">
    <source>
        <dbReference type="EMBL" id="OGF81808.1"/>
    </source>
</evidence>
<reference evidence="1 2" key="1">
    <citation type="journal article" date="2016" name="Nat. Commun.">
        <title>Thousands of microbial genomes shed light on interconnected biogeochemical processes in an aquifer system.</title>
        <authorList>
            <person name="Anantharaman K."/>
            <person name="Brown C.T."/>
            <person name="Hug L.A."/>
            <person name="Sharon I."/>
            <person name="Castelle C.J."/>
            <person name="Probst A.J."/>
            <person name="Thomas B.C."/>
            <person name="Singh A."/>
            <person name="Wilkins M.J."/>
            <person name="Karaoz U."/>
            <person name="Brodie E.L."/>
            <person name="Williams K.H."/>
            <person name="Hubbard S.S."/>
            <person name="Banfield J.F."/>
        </authorList>
    </citation>
    <scope>NUCLEOTIDE SEQUENCE [LARGE SCALE GENOMIC DNA]</scope>
</reference>
<dbReference type="EMBL" id="MFID01000005">
    <property type="protein sequence ID" value="OGF81808.1"/>
    <property type="molecule type" value="Genomic_DNA"/>
</dbReference>
<gene>
    <name evidence="1" type="ORF">A2930_01435</name>
</gene>
<sequence length="85" mass="10092">MVKSLFKDGDEHIKKMSDFQKSLRRVRDITPQEERLVLERAKKVIHTQTGMSKKEYLNKVVRPLQMDTKDQINPEEARNLRKLAK</sequence>